<sequence>MTSFTKFYSYARNDLDFTIWRHDGRFLLTEQNENLGHHETLDDAIKVAVEGKKLEGVNDKILEDLANLDNWTNGLQVLSGAE</sequence>
<name>A0A0P1FG21_THAGE</name>
<dbReference type="RefSeq" id="WP_058263418.1">
    <property type="nucleotide sequence ID" value="NZ_CP051181.1"/>
</dbReference>
<protein>
    <submittedName>
        <fullName evidence="1">Uncharacterized protein</fullName>
    </submittedName>
</protein>
<organism evidence="1 2">
    <name type="scientific">Thalassovita gelatinovora</name>
    <name type="common">Thalassobius gelatinovorus</name>
    <dbReference type="NCBI Taxonomy" id="53501"/>
    <lineage>
        <taxon>Bacteria</taxon>
        <taxon>Pseudomonadati</taxon>
        <taxon>Pseudomonadota</taxon>
        <taxon>Alphaproteobacteria</taxon>
        <taxon>Rhodobacterales</taxon>
        <taxon>Roseobacteraceae</taxon>
        <taxon>Thalassovita</taxon>
    </lineage>
</organism>
<dbReference type="EMBL" id="CYSA01000025">
    <property type="protein sequence ID" value="CUH66912.1"/>
    <property type="molecule type" value="Genomic_DNA"/>
</dbReference>
<dbReference type="STRING" id="53501.SAMN04488043_105249"/>
<evidence type="ECO:0000313" key="1">
    <source>
        <dbReference type="EMBL" id="CUH66912.1"/>
    </source>
</evidence>
<evidence type="ECO:0000313" key="2">
    <source>
        <dbReference type="Proteomes" id="UP000051587"/>
    </source>
</evidence>
<dbReference type="Proteomes" id="UP000051587">
    <property type="component" value="Unassembled WGS sequence"/>
</dbReference>
<gene>
    <name evidence="1" type="ORF">TG4357_02712</name>
</gene>
<proteinExistence type="predicted"/>
<keyword evidence="2" id="KW-1185">Reference proteome</keyword>
<accession>A0A0P1FG21</accession>
<reference evidence="1 2" key="1">
    <citation type="submission" date="2015-09" db="EMBL/GenBank/DDBJ databases">
        <authorList>
            <consortium name="Swine Surveillance"/>
        </authorList>
    </citation>
    <scope>NUCLEOTIDE SEQUENCE [LARGE SCALE GENOMIC DNA]</scope>
    <source>
        <strain evidence="1 2">CECT 4357</strain>
    </source>
</reference>
<dbReference type="AlphaFoldDB" id="A0A0P1FG21"/>